<keyword evidence="3" id="KW-1185">Reference proteome</keyword>
<dbReference type="OrthoDB" id="389706at2"/>
<evidence type="ECO:0000256" key="1">
    <source>
        <dbReference type="SAM" id="Phobius"/>
    </source>
</evidence>
<evidence type="ECO:0000313" key="2">
    <source>
        <dbReference type="EMBL" id="AUM62665.1"/>
    </source>
</evidence>
<protein>
    <submittedName>
        <fullName evidence="2">Uncharacterized protein</fullName>
    </submittedName>
</protein>
<name>A0A2K9LW99_SPISQ</name>
<organism evidence="2 3">
    <name type="scientific">Spiroplasma monobiae MQ-1</name>
    <dbReference type="NCBI Taxonomy" id="1336748"/>
    <lineage>
        <taxon>Bacteria</taxon>
        <taxon>Bacillati</taxon>
        <taxon>Mycoplasmatota</taxon>
        <taxon>Mollicutes</taxon>
        <taxon>Entomoplasmatales</taxon>
        <taxon>Spiroplasmataceae</taxon>
        <taxon>Spiroplasma</taxon>
    </lineage>
</organism>
<dbReference type="AlphaFoldDB" id="A0A2K9LW99"/>
<sequence>MFEKYAKMSKNELEKELLRIEDSYKELLNEEKKIDRKIKRNLWLWFIFPFFGLFIYGIHLKKRRESDKNYYTIKAKKKDLIYVELEIQFLKSKIEKM</sequence>
<dbReference type="EMBL" id="CP025543">
    <property type="protein sequence ID" value="AUM62665.1"/>
    <property type="molecule type" value="Genomic_DNA"/>
</dbReference>
<keyword evidence="1" id="KW-0472">Membrane</keyword>
<gene>
    <name evidence="2" type="ORF">SMONO_v1c04160</name>
</gene>
<dbReference type="RefSeq" id="WP_101780722.1">
    <property type="nucleotide sequence ID" value="NZ_CP025543.1"/>
</dbReference>
<keyword evidence="1" id="KW-1133">Transmembrane helix</keyword>
<accession>A0A2K9LW99</accession>
<evidence type="ECO:0000313" key="3">
    <source>
        <dbReference type="Proteomes" id="UP000234790"/>
    </source>
</evidence>
<dbReference type="Proteomes" id="UP000234790">
    <property type="component" value="Chromosome"/>
</dbReference>
<keyword evidence="1" id="KW-0812">Transmembrane</keyword>
<proteinExistence type="predicted"/>
<dbReference type="KEGG" id="smoo:SMONO_v1c04160"/>
<feature type="transmembrane region" description="Helical" evidence="1">
    <location>
        <begin position="42"/>
        <end position="60"/>
    </location>
</feature>
<reference evidence="2 3" key="1">
    <citation type="submission" date="2017-12" db="EMBL/GenBank/DDBJ databases">
        <title>Complete genome sequence of Spiroplasma monobiae MQ-1 (ATCC 33825).</title>
        <authorList>
            <person name="Tsai Y.-M."/>
            <person name="Lo W.-S."/>
            <person name="Wu P.-S."/>
            <person name="Cho S.-T."/>
            <person name="Kuo C.-H."/>
        </authorList>
    </citation>
    <scope>NUCLEOTIDE SEQUENCE [LARGE SCALE GENOMIC DNA]</scope>
    <source>
        <strain evidence="2 3">MQ-1</strain>
    </source>
</reference>